<evidence type="ECO:0000256" key="1">
    <source>
        <dbReference type="SAM" id="MobiDB-lite"/>
    </source>
</evidence>
<dbReference type="RefSeq" id="WP_154768908.1">
    <property type="nucleotide sequence ID" value="NZ_WLYK01000005.1"/>
</dbReference>
<keyword evidence="3" id="KW-1185">Reference proteome</keyword>
<sequence length="81" mass="8582">MSIHALTNLASGHSFELTVPVGEDVTALAKEYLLGQQLPEDQQAGFYVSVFPVGEEPAPLVAEPPTNLDSSPNGTPYDPES</sequence>
<evidence type="ECO:0000313" key="3">
    <source>
        <dbReference type="Proteomes" id="UP000460221"/>
    </source>
</evidence>
<feature type="region of interest" description="Disordered" evidence="1">
    <location>
        <begin position="58"/>
        <end position="81"/>
    </location>
</feature>
<protein>
    <submittedName>
        <fullName evidence="2">Uncharacterized protein</fullName>
    </submittedName>
</protein>
<reference evidence="2 3" key="1">
    <citation type="submission" date="2019-11" db="EMBL/GenBank/DDBJ databases">
        <authorList>
            <person name="Jiang L.-Q."/>
        </authorList>
    </citation>
    <scope>NUCLEOTIDE SEQUENCE [LARGE SCALE GENOMIC DNA]</scope>
    <source>
        <strain evidence="2 3">YIM 132087</strain>
    </source>
</reference>
<dbReference type="AlphaFoldDB" id="A0A7K1FNW1"/>
<dbReference type="Proteomes" id="UP000460221">
    <property type="component" value="Unassembled WGS sequence"/>
</dbReference>
<organism evidence="2 3">
    <name type="scientific">Nakamurella alba</name>
    <dbReference type="NCBI Taxonomy" id="2665158"/>
    <lineage>
        <taxon>Bacteria</taxon>
        <taxon>Bacillati</taxon>
        <taxon>Actinomycetota</taxon>
        <taxon>Actinomycetes</taxon>
        <taxon>Nakamurellales</taxon>
        <taxon>Nakamurellaceae</taxon>
        <taxon>Nakamurella</taxon>
    </lineage>
</organism>
<evidence type="ECO:0000313" key="2">
    <source>
        <dbReference type="EMBL" id="MTD14913.1"/>
    </source>
</evidence>
<name>A0A7K1FNW1_9ACTN</name>
<gene>
    <name evidence="2" type="ORF">GIS00_13285</name>
</gene>
<dbReference type="EMBL" id="WLYK01000005">
    <property type="protein sequence ID" value="MTD14913.1"/>
    <property type="molecule type" value="Genomic_DNA"/>
</dbReference>
<comment type="caution">
    <text evidence="2">The sequence shown here is derived from an EMBL/GenBank/DDBJ whole genome shotgun (WGS) entry which is preliminary data.</text>
</comment>
<proteinExistence type="predicted"/>
<accession>A0A7K1FNW1</accession>